<dbReference type="Proteomes" id="UP001497444">
    <property type="component" value="Chromosome 10"/>
</dbReference>
<organism evidence="8 9">
    <name type="scientific">Sphagnum jensenii</name>
    <dbReference type="NCBI Taxonomy" id="128206"/>
    <lineage>
        <taxon>Eukaryota</taxon>
        <taxon>Viridiplantae</taxon>
        <taxon>Streptophyta</taxon>
        <taxon>Embryophyta</taxon>
        <taxon>Bryophyta</taxon>
        <taxon>Sphagnophytina</taxon>
        <taxon>Sphagnopsida</taxon>
        <taxon>Sphagnales</taxon>
        <taxon>Sphagnaceae</taxon>
        <taxon>Sphagnum</taxon>
    </lineage>
</organism>
<feature type="transmembrane region" description="Helical" evidence="7">
    <location>
        <begin position="33"/>
        <end position="53"/>
    </location>
</feature>
<dbReference type="NCBIfam" id="NF038013">
    <property type="entry name" value="AceTr_1"/>
    <property type="match status" value="1"/>
</dbReference>
<evidence type="ECO:0000256" key="7">
    <source>
        <dbReference type="SAM" id="Phobius"/>
    </source>
</evidence>
<accession>A0ABP0VQ24</accession>
<protein>
    <submittedName>
        <fullName evidence="8">Uncharacterized protein</fullName>
    </submittedName>
</protein>
<evidence type="ECO:0000256" key="2">
    <source>
        <dbReference type="ARBA" id="ARBA00005587"/>
    </source>
</evidence>
<comment type="similarity">
    <text evidence="2">Belongs to the acetate uptake transporter (AceTr) (TC 2.A.96) family.</text>
</comment>
<name>A0ABP0VQ24_9BRYO</name>
<evidence type="ECO:0000313" key="9">
    <source>
        <dbReference type="Proteomes" id="UP001497444"/>
    </source>
</evidence>
<keyword evidence="4 7" id="KW-1133">Transmembrane helix</keyword>
<evidence type="ECO:0000256" key="4">
    <source>
        <dbReference type="ARBA" id="ARBA00022989"/>
    </source>
</evidence>
<evidence type="ECO:0000256" key="6">
    <source>
        <dbReference type="SAM" id="MobiDB-lite"/>
    </source>
</evidence>
<feature type="transmembrane region" description="Helical" evidence="7">
    <location>
        <begin position="133"/>
        <end position="152"/>
    </location>
</feature>
<feature type="transmembrane region" description="Helical" evidence="7">
    <location>
        <begin position="158"/>
        <end position="177"/>
    </location>
</feature>
<dbReference type="PANTHER" id="PTHR31123:SF1">
    <property type="entry name" value="ACCUMULATION OF DYADS PROTEIN 2-RELATED"/>
    <property type="match status" value="1"/>
</dbReference>
<feature type="region of interest" description="Disordered" evidence="6">
    <location>
        <begin position="1"/>
        <end position="25"/>
    </location>
</feature>
<keyword evidence="5 7" id="KW-0472">Membrane</keyword>
<feature type="transmembrane region" description="Helical" evidence="7">
    <location>
        <begin position="189"/>
        <end position="208"/>
    </location>
</feature>
<keyword evidence="3 7" id="KW-0812">Transmembrane</keyword>
<sequence length="235" mass="25559">MATVSNDVPAPEPTKHRTASPAAKPVTNTINPAPLGLIAFALTTFVLSCYNAGIWGIQVGSPPNVVIGLAVFYGGLSQFIAGMWEFAAGNTFGATAFASYGAFWLSYSALFIPWFGVIEAYEAAPAHTKNIDPALGIFLLAWALFTFFMWFGTFKSNIAFVLLFFFLTLTFVLLSISEFKRDPLISNRVKRAGGFIGILTALIAWYIGVAKLLTRDISYITLPLGDLGRKHLDLE</sequence>
<dbReference type="InterPro" id="IPR051633">
    <property type="entry name" value="AceTr"/>
</dbReference>
<dbReference type="InterPro" id="IPR047622">
    <property type="entry name" value="GPR1_FUN34_YAAH"/>
</dbReference>
<dbReference type="InterPro" id="IPR000791">
    <property type="entry name" value="Gpr1/Fun34/SatP-like"/>
</dbReference>
<dbReference type="EMBL" id="OZ020105">
    <property type="protein sequence ID" value="CAK9256578.1"/>
    <property type="molecule type" value="Genomic_DNA"/>
</dbReference>
<evidence type="ECO:0000256" key="1">
    <source>
        <dbReference type="ARBA" id="ARBA00004141"/>
    </source>
</evidence>
<gene>
    <name evidence="8" type="ORF">CSSPJE1EN1_LOCUS2056</name>
</gene>
<feature type="transmembrane region" description="Helical" evidence="7">
    <location>
        <begin position="104"/>
        <end position="121"/>
    </location>
</feature>
<reference evidence="8" key="1">
    <citation type="submission" date="2024-02" db="EMBL/GenBank/DDBJ databases">
        <authorList>
            <consortium name="ELIXIR-Norway"/>
            <consortium name="Elixir Norway"/>
        </authorList>
    </citation>
    <scope>NUCLEOTIDE SEQUENCE</scope>
</reference>
<dbReference type="Pfam" id="PF01184">
    <property type="entry name" value="Gpr1_Fun34_YaaH"/>
    <property type="match status" value="1"/>
</dbReference>
<feature type="transmembrane region" description="Helical" evidence="7">
    <location>
        <begin position="65"/>
        <end position="84"/>
    </location>
</feature>
<evidence type="ECO:0000256" key="5">
    <source>
        <dbReference type="ARBA" id="ARBA00023136"/>
    </source>
</evidence>
<keyword evidence="9" id="KW-1185">Reference proteome</keyword>
<dbReference type="PROSITE" id="PS01114">
    <property type="entry name" value="GPR1_FUN34_YAAH"/>
    <property type="match status" value="1"/>
</dbReference>
<proteinExistence type="inferred from homology"/>
<comment type="subcellular location">
    <subcellularLocation>
        <location evidence="1">Membrane</location>
        <topology evidence="1">Multi-pass membrane protein</topology>
    </subcellularLocation>
</comment>
<dbReference type="PANTHER" id="PTHR31123">
    <property type="entry name" value="ACCUMULATION OF DYADS PROTEIN 2-RELATED"/>
    <property type="match status" value="1"/>
</dbReference>
<evidence type="ECO:0000313" key="8">
    <source>
        <dbReference type="EMBL" id="CAK9256578.1"/>
    </source>
</evidence>
<evidence type="ECO:0000256" key="3">
    <source>
        <dbReference type="ARBA" id="ARBA00022692"/>
    </source>
</evidence>